<dbReference type="Gene3D" id="3.30.1340.30">
    <property type="match status" value="1"/>
</dbReference>
<comment type="caution">
    <text evidence="3">The sequence shown here is derived from an EMBL/GenBank/DDBJ whole genome shotgun (WGS) entry which is preliminary data.</text>
</comment>
<evidence type="ECO:0000313" key="4">
    <source>
        <dbReference type="Proteomes" id="UP000293550"/>
    </source>
</evidence>
<organism evidence="3 4">
    <name type="scientific">Candidatus Finniella inopinata</name>
    <dbReference type="NCBI Taxonomy" id="1696036"/>
    <lineage>
        <taxon>Bacteria</taxon>
        <taxon>Pseudomonadati</taxon>
        <taxon>Pseudomonadota</taxon>
        <taxon>Alphaproteobacteria</taxon>
        <taxon>Holosporales</taxon>
        <taxon>Candidatus Paracaedibacteraceae</taxon>
        <taxon>Candidatus Finniella</taxon>
    </lineage>
</organism>
<proteinExistence type="predicted"/>
<protein>
    <submittedName>
        <fullName evidence="3">BON domain-containing protein</fullName>
    </submittedName>
</protein>
<dbReference type="Proteomes" id="UP000293550">
    <property type="component" value="Unassembled WGS sequence"/>
</dbReference>
<keyword evidence="4" id="KW-1185">Reference proteome</keyword>
<evidence type="ECO:0000313" key="3">
    <source>
        <dbReference type="EMBL" id="RZI45590.1"/>
    </source>
</evidence>
<feature type="domain" description="BON" evidence="2">
    <location>
        <begin position="150"/>
        <end position="218"/>
    </location>
</feature>
<keyword evidence="1" id="KW-1133">Transmembrane helix</keyword>
<sequence length="223" mass="23798">MLFYYAKQAIQHMLSTLGKVRTIFMNFTKKITLNSAAIFAFLSLTGCAPVIIGGGAVVGALATRDKGVTGSVSDTQISTVLKSRIYSHSSDLYTKIGMNVQNGEVLLTGSVPTAEWQADAERIAWEVNGVKQVLNQIEVSEGGGLTDMAKDATITSQIKSLLLFDAGVRSLNYSIKTVGGVVYVMGDAQSQEELNLVSDHASKVSGVKKVMNYARVKGEPAAE</sequence>
<feature type="transmembrane region" description="Helical" evidence="1">
    <location>
        <begin position="36"/>
        <end position="62"/>
    </location>
</feature>
<dbReference type="AlphaFoldDB" id="A0A4Q7DH12"/>
<dbReference type="Pfam" id="PF04972">
    <property type="entry name" value="BON"/>
    <property type="match status" value="2"/>
</dbReference>
<dbReference type="InterPro" id="IPR007055">
    <property type="entry name" value="BON_dom"/>
</dbReference>
<gene>
    <name evidence="3" type="ORF">EQU50_06605</name>
</gene>
<dbReference type="PANTHER" id="PTHR34606:SF15">
    <property type="entry name" value="BON DOMAIN-CONTAINING PROTEIN"/>
    <property type="match status" value="1"/>
</dbReference>
<dbReference type="OrthoDB" id="8479706at2"/>
<dbReference type="SMART" id="SM00749">
    <property type="entry name" value="BON"/>
    <property type="match status" value="2"/>
</dbReference>
<name>A0A4Q7DH12_9PROT</name>
<dbReference type="InterPro" id="IPR014004">
    <property type="entry name" value="Transpt-assoc_nodulatn_dom_bac"/>
</dbReference>
<evidence type="ECO:0000259" key="2">
    <source>
        <dbReference type="PROSITE" id="PS50914"/>
    </source>
</evidence>
<dbReference type="EMBL" id="SCFB01000008">
    <property type="protein sequence ID" value="RZI45590.1"/>
    <property type="molecule type" value="Genomic_DNA"/>
</dbReference>
<keyword evidence="1" id="KW-0472">Membrane</keyword>
<reference evidence="3 4" key="1">
    <citation type="submission" date="2018-10" db="EMBL/GenBank/DDBJ databases">
        <title>An updated phylogeny of the Alphaproteobacteria reveals that the parasitic Rickettsiales and Holosporales have independent origins.</title>
        <authorList>
            <person name="Munoz-Gomez S.A."/>
            <person name="Hess S."/>
            <person name="Burger G."/>
            <person name="Lang B.F."/>
            <person name="Susko E."/>
            <person name="Slamovits C.H."/>
            <person name="Roger A.J."/>
        </authorList>
    </citation>
    <scope>NUCLEOTIDE SEQUENCE [LARGE SCALE GENOMIC DNA]</scope>
    <source>
        <strain evidence="3">HOLO01</strain>
    </source>
</reference>
<keyword evidence="1" id="KW-0812">Transmembrane</keyword>
<feature type="domain" description="BON" evidence="2">
    <location>
        <begin position="73"/>
        <end position="141"/>
    </location>
</feature>
<evidence type="ECO:0000256" key="1">
    <source>
        <dbReference type="SAM" id="Phobius"/>
    </source>
</evidence>
<accession>A0A4Q7DH12</accession>
<dbReference type="PROSITE" id="PS50914">
    <property type="entry name" value="BON"/>
    <property type="match status" value="2"/>
</dbReference>
<dbReference type="InterPro" id="IPR051686">
    <property type="entry name" value="Lipoprotein_DolP"/>
</dbReference>
<dbReference type="PANTHER" id="PTHR34606">
    <property type="entry name" value="BON DOMAIN-CONTAINING PROTEIN"/>
    <property type="match status" value="1"/>
</dbReference>